<gene>
    <name evidence="1" type="ORF">GTZ93_31920</name>
</gene>
<dbReference type="EMBL" id="JAAAPK010000010">
    <property type="protein sequence ID" value="NBC44422.1"/>
    <property type="molecule type" value="Genomic_DNA"/>
</dbReference>
<reference evidence="1 2" key="1">
    <citation type="submission" date="2020-01" db="EMBL/GenBank/DDBJ databases">
        <title>The draft genome sequence of Corallococcus exiguus DSM 14696.</title>
        <authorList>
            <person name="Zhang X."/>
            <person name="Zhu H."/>
        </authorList>
    </citation>
    <scope>NUCLEOTIDE SEQUENCE [LARGE SCALE GENOMIC DNA]</scope>
    <source>
        <strain evidence="1 2">DSM 14696</strain>
    </source>
</reference>
<accession>A0A7X4YHC5</accession>
<protein>
    <submittedName>
        <fullName evidence="1">Uncharacterized protein</fullName>
    </submittedName>
</protein>
<keyword evidence="2" id="KW-1185">Reference proteome</keyword>
<dbReference type="AlphaFoldDB" id="A0A7X4YHC5"/>
<comment type="caution">
    <text evidence="1">The sequence shown here is derived from an EMBL/GenBank/DDBJ whole genome shotgun (WGS) entry which is preliminary data.</text>
</comment>
<evidence type="ECO:0000313" key="1">
    <source>
        <dbReference type="EMBL" id="NBC44422.1"/>
    </source>
</evidence>
<sequence length="249" mass="26923">MIAPSHPKALPHRAALLSCLLLAAACGRRVDSDRTEAVGSATVRHVRTCQWLDWENTSCRVDSVMTAGSRRIEGVYFVSESPHGELALVNLRQGDSLLVDTRSGAVRATLPAQTSVKEWCGDAELVMDSGSTGESEGSHLEHVWLEHGTEVHRATVYQGPRHVPRVLCGPEHTVALVLSTIHDGPPIELHRWSADQGLQRVETWPGDVQGGGASDLVLSWTAAGRPDWCARSRPYSVGTCVPPPRPSVP</sequence>
<dbReference type="RefSeq" id="WP_161663179.1">
    <property type="nucleotide sequence ID" value="NZ_CBCSLE010000001.1"/>
</dbReference>
<proteinExistence type="predicted"/>
<dbReference type="Proteomes" id="UP000537825">
    <property type="component" value="Unassembled WGS sequence"/>
</dbReference>
<name>A0A7X4YHC5_9BACT</name>
<organism evidence="1 2">
    <name type="scientific">Corallococcus exiguus</name>
    <dbReference type="NCBI Taxonomy" id="83462"/>
    <lineage>
        <taxon>Bacteria</taxon>
        <taxon>Pseudomonadati</taxon>
        <taxon>Myxococcota</taxon>
        <taxon>Myxococcia</taxon>
        <taxon>Myxococcales</taxon>
        <taxon>Cystobacterineae</taxon>
        <taxon>Myxococcaceae</taxon>
        <taxon>Corallococcus</taxon>
    </lineage>
</organism>
<evidence type="ECO:0000313" key="2">
    <source>
        <dbReference type="Proteomes" id="UP000537825"/>
    </source>
</evidence>